<proteinExistence type="predicted"/>
<accession>A0A6G1GRR7</accession>
<keyword evidence="3" id="KW-1185">Reference proteome</keyword>
<feature type="region of interest" description="Disordered" evidence="1">
    <location>
        <begin position="673"/>
        <end position="735"/>
    </location>
</feature>
<dbReference type="EMBL" id="ML977173">
    <property type="protein sequence ID" value="KAF1983643.1"/>
    <property type="molecule type" value="Genomic_DNA"/>
</dbReference>
<feature type="compositionally biased region" description="Polar residues" evidence="1">
    <location>
        <begin position="176"/>
        <end position="185"/>
    </location>
</feature>
<gene>
    <name evidence="2" type="ORF">K402DRAFT_465783</name>
</gene>
<feature type="region of interest" description="Disordered" evidence="1">
    <location>
        <begin position="133"/>
        <end position="199"/>
    </location>
</feature>
<feature type="compositionally biased region" description="Basic and acidic residues" evidence="1">
    <location>
        <begin position="299"/>
        <end position="309"/>
    </location>
</feature>
<dbReference type="Proteomes" id="UP000800041">
    <property type="component" value="Unassembled WGS sequence"/>
</dbReference>
<feature type="compositionally biased region" description="Basic and acidic residues" evidence="1">
    <location>
        <begin position="880"/>
        <end position="889"/>
    </location>
</feature>
<evidence type="ECO:0000256" key="1">
    <source>
        <dbReference type="SAM" id="MobiDB-lite"/>
    </source>
</evidence>
<feature type="region of interest" description="Disordered" evidence="1">
    <location>
        <begin position="1082"/>
        <end position="1134"/>
    </location>
</feature>
<organism evidence="2 3">
    <name type="scientific">Aulographum hederae CBS 113979</name>
    <dbReference type="NCBI Taxonomy" id="1176131"/>
    <lineage>
        <taxon>Eukaryota</taxon>
        <taxon>Fungi</taxon>
        <taxon>Dikarya</taxon>
        <taxon>Ascomycota</taxon>
        <taxon>Pezizomycotina</taxon>
        <taxon>Dothideomycetes</taxon>
        <taxon>Pleosporomycetidae</taxon>
        <taxon>Aulographales</taxon>
        <taxon>Aulographaceae</taxon>
    </lineage>
</organism>
<protein>
    <recommendedName>
        <fullName evidence="4">RRM domain-containing protein</fullName>
    </recommendedName>
</protein>
<reference evidence="2" key="1">
    <citation type="journal article" date="2020" name="Stud. Mycol.">
        <title>101 Dothideomycetes genomes: a test case for predicting lifestyles and emergence of pathogens.</title>
        <authorList>
            <person name="Haridas S."/>
            <person name="Albert R."/>
            <person name="Binder M."/>
            <person name="Bloem J."/>
            <person name="Labutti K."/>
            <person name="Salamov A."/>
            <person name="Andreopoulos B."/>
            <person name="Baker S."/>
            <person name="Barry K."/>
            <person name="Bills G."/>
            <person name="Bluhm B."/>
            <person name="Cannon C."/>
            <person name="Castanera R."/>
            <person name="Culley D."/>
            <person name="Daum C."/>
            <person name="Ezra D."/>
            <person name="Gonzalez J."/>
            <person name="Henrissat B."/>
            <person name="Kuo A."/>
            <person name="Liang C."/>
            <person name="Lipzen A."/>
            <person name="Lutzoni F."/>
            <person name="Magnuson J."/>
            <person name="Mondo S."/>
            <person name="Nolan M."/>
            <person name="Ohm R."/>
            <person name="Pangilinan J."/>
            <person name="Park H.-J."/>
            <person name="Ramirez L."/>
            <person name="Alfaro M."/>
            <person name="Sun H."/>
            <person name="Tritt A."/>
            <person name="Yoshinaga Y."/>
            <person name="Zwiers L.-H."/>
            <person name="Turgeon B."/>
            <person name="Goodwin S."/>
            <person name="Spatafora J."/>
            <person name="Crous P."/>
            <person name="Grigoriev I."/>
        </authorList>
    </citation>
    <scope>NUCLEOTIDE SEQUENCE</scope>
    <source>
        <strain evidence="2">CBS 113979</strain>
    </source>
</reference>
<dbReference type="OrthoDB" id="5332316at2759"/>
<evidence type="ECO:0008006" key="4">
    <source>
        <dbReference type="Google" id="ProtNLM"/>
    </source>
</evidence>
<evidence type="ECO:0000313" key="3">
    <source>
        <dbReference type="Proteomes" id="UP000800041"/>
    </source>
</evidence>
<feature type="region of interest" description="Disordered" evidence="1">
    <location>
        <begin position="528"/>
        <end position="572"/>
    </location>
</feature>
<evidence type="ECO:0000313" key="2">
    <source>
        <dbReference type="EMBL" id="KAF1983643.1"/>
    </source>
</evidence>
<feature type="compositionally biased region" description="Polar residues" evidence="1">
    <location>
        <begin position="160"/>
        <end position="169"/>
    </location>
</feature>
<feature type="region of interest" description="Disordered" evidence="1">
    <location>
        <begin position="842"/>
        <end position="1045"/>
    </location>
</feature>
<feature type="compositionally biased region" description="Acidic residues" evidence="1">
    <location>
        <begin position="278"/>
        <end position="293"/>
    </location>
</feature>
<feature type="compositionally biased region" description="Low complexity" evidence="1">
    <location>
        <begin position="559"/>
        <end position="568"/>
    </location>
</feature>
<feature type="region of interest" description="Disordered" evidence="1">
    <location>
        <begin position="1350"/>
        <end position="1374"/>
    </location>
</feature>
<feature type="compositionally biased region" description="Acidic residues" evidence="1">
    <location>
        <begin position="1023"/>
        <end position="1043"/>
    </location>
</feature>
<feature type="compositionally biased region" description="Polar residues" evidence="1">
    <location>
        <begin position="848"/>
        <end position="861"/>
    </location>
</feature>
<feature type="compositionally biased region" description="Low complexity" evidence="1">
    <location>
        <begin position="925"/>
        <end position="973"/>
    </location>
</feature>
<feature type="compositionally biased region" description="Polar residues" evidence="1">
    <location>
        <begin position="541"/>
        <end position="555"/>
    </location>
</feature>
<feature type="region of interest" description="Disordered" evidence="1">
    <location>
        <begin position="748"/>
        <end position="823"/>
    </location>
</feature>
<feature type="region of interest" description="Disordered" evidence="1">
    <location>
        <begin position="275"/>
        <end position="309"/>
    </location>
</feature>
<sequence length="1436" mass="159540">MLLRLSLPPQRQFLRPLSTPWRTVHVYRPKPLCRPYLSVADAFVPERYPKKESKRVKNYIKHGALVEHRRQAWLEAELNLGPGVDGEDVQAQPIRVRRCPSAIPSSKTTRGDLFVDPSEFTLDQHGLRDQSNEELWGNNKHDGSAPRPGAVSKSARKTAALSTSTYPDSSNRDLPQKSSSAQIPTIDSWARPPQAGKNGPLLDWTAESPHLDQPTPTLDRKVQAETRSIKATKHASIPDRHESVHSVIQKHEVASKGDWKIEAEIAERSKKIPMPMASEEEKEEIIWEPDESDSSFSPSKEESQAPRNERIDPILLQTVRRRIFQVNVLRRRTFYANVNPTWPLDEAKRFFNQFGRTLYVKYNKYKPHKSEIAVCYEEAAGFSRAKEAMDARQRQDGVDIKSYRMATVAFSYPDSADLAEGVARLKSVGSEQKVRKGLFVHTRSSSAWRLVNSKEFFNQFGPTQLVDCYYSPEGRAVLSVFYDNPSSLELAKEAMTARLHDGGDVESFHVGDVPSLLQSKEWAILDEGSPGPGSVDGIQPIQRQKTSSAKTTPSKETLETQSTTSTELPVRAEAGQPAREVLYVFPKFTWEPDKAKEYFDQFGRTQMVGYYSESKKRPYSPLRVVYHDQSSLEAAVEALKARRGDGGDIYQVVKGLLANQLRRLLSELLDRGNTRSETVGDRQPSRPDKTASAKEAARPALKKPSPGPAPLHTKVSSKNANAVPRGRLSDDEHAPDWTFLVEETFKSTPREALDDDEQSPDWTFSAEDTPKSSSGEVPPVGAPQRLQGKKERSTGIDAPKAAAAGRRPLENTPGRRAPPKTAEIQFLEKTFVRRVLTLPEAQAAEWSPTLSSVPGGSSVESLQRGGKPTPSHRLPPGDSKLVDRAKGASELDEILQWEIPGSSSADNAMADIDDPARDFFSNRYSPSGSQLNSRSGSSPNSPSDLPSDSPSEFPPGSSSSSQPETPSESPSTSLAVSVQPKERHEASERMQPSSAGPSEDAEVAAVVDELFPQDRIQQKLETDTTEPQDVEDDVEHDSEDDFAPVDIRGRVTELTDPQSPVVVDSRAENGLSLLDELFPEEAKKTISPPPQRVFERNIPRLPLPSESVPQLEQMPKSRPGNKDLERSSSEQQTETVLLLRNASKSLVLDDFKRLVPRGKHVTDWTTQAELLAVIPARDPSDFTRLHHYFLVFSSADSARLFQENANRLHSLAKIHTPTSLLSPLPPPPGLRTKGEDIHTALQTYTLTPTNLRLQLSPIQHDPGSALTRLIQNRGYASLLAPDRTACPGRVLLHIRGEQPTLFALRNYINADGTVRGIPWGLALARFGDAALRQIDLSRTVRENLAVVEPGEHDMRGGGAGTGEDGQWDHVAGRGGQESRSFDVRWLICFESDAEAKRFVRAWDRRVVGEELMGEEWRSGTRGRKRGGKDVRAEWIW</sequence>
<name>A0A6G1GRR7_9PEZI</name>
<feature type="compositionally biased region" description="Basic and acidic residues" evidence="1">
    <location>
        <begin position="673"/>
        <end position="697"/>
    </location>
</feature>